<organism evidence="5">
    <name type="scientific">Tepidanaerobacter syntrophicus</name>
    <dbReference type="NCBI Taxonomy" id="224999"/>
    <lineage>
        <taxon>Bacteria</taxon>
        <taxon>Bacillati</taxon>
        <taxon>Bacillota</taxon>
        <taxon>Clostridia</taxon>
        <taxon>Thermosediminibacterales</taxon>
        <taxon>Tepidanaerobacteraceae</taxon>
        <taxon>Tepidanaerobacter</taxon>
    </lineage>
</organism>
<dbReference type="InterPro" id="IPR001482">
    <property type="entry name" value="T2SS/T4SS_dom"/>
</dbReference>
<proteinExistence type="inferred from homology"/>
<dbReference type="Pfam" id="PF00437">
    <property type="entry name" value="T2SSE"/>
    <property type="match status" value="1"/>
</dbReference>
<dbReference type="InterPro" id="IPR037257">
    <property type="entry name" value="T2SS_E_N_sf"/>
</dbReference>
<dbReference type="Pfam" id="PF05157">
    <property type="entry name" value="MshEN"/>
    <property type="match status" value="1"/>
</dbReference>
<dbReference type="PANTHER" id="PTHR30258:SF1">
    <property type="entry name" value="PROTEIN TRANSPORT PROTEIN HOFB HOMOLOG"/>
    <property type="match status" value="1"/>
</dbReference>
<dbReference type="GO" id="GO:0016887">
    <property type="term" value="F:ATP hydrolysis activity"/>
    <property type="evidence" value="ECO:0007669"/>
    <property type="project" value="TreeGrafter"/>
</dbReference>
<dbReference type="InterPro" id="IPR027417">
    <property type="entry name" value="P-loop_NTPase"/>
</dbReference>
<dbReference type="InterPro" id="IPR007831">
    <property type="entry name" value="T2SS_GspE_N"/>
</dbReference>
<dbReference type="SUPFAM" id="SSF52540">
    <property type="entry name" value="P-loop containing nucleoside triphosphate hydrolases"/>
    <property type="match status" value="1"/>
</dbReference>
<dbReference type="OrthoDB" id="9808272at2"/>
<keyword evidence="2" id="KW-0547">Nucleotide-binding</keyword>
<dbReference type="STRING" id="224999.GCA_001485475_02150"/>
<evidence type="ECO:0000313" key="5">
    <source>
        <dbReference type="EMBL" id="GAQ26111.1"/>
    </source>
</evidence>
<dbReference type="Gene3D" id="3.40.50.300">
    <property type="entry name" value="P-loop containing nucleotide triphosphate hydrolases"/>
    <property type="match status" value="1"/>
</dbReference>
<dbReference type="PANTHER" id="PTHR30258">
    <property type="entry name" value="TYPE II SECRETION SYSTEM PROTEIN GSPE-RELATED"/>
    <property type="match status" value="1"/>
</dbReference>
<dbReference type="RefSeq" id="WP_059033900.1">
    <property type="nucleotide sequence ID" value="NZ_BSDW01000001.1"/>
</dbReference>
<comment type="similarity">
    <text evidence="1">Belongs to the GSP E family.</text>
</comment>
<evidence type="ECO:0000313" key="6">
    <source>
        <dbReference type="Proteomes" id="UP000062160"/>
    </source>
</evidence>
<dbReference type="GO" id="GO:0005524">
    <property type="term" value="F:ATP binding"/>
    <property type="evidence" value="ECO:0007669"/>
    <property type="project" value="UniProtKB-KW"/>
</dbReference>
<dbReference type="SMART" id="SM00382">
    <property type="entry name" value="AAA"/>
    <property type="match status" value="1"/>
</dbReference>
<name>A0A0U9HPQ1_9FIRM</name>
<dbReference type="FunFam" id="3.30.450.90:FF:000001">
    <property type="entry name" value="Type II secretion system ATPase GspE"/>
    <property type="match status" value="1"/>
</dbReference>
<evidence type="ECO:0000256" key="2">
    <source>
        <dbReference type="ARBA" id="ARBA00022741"/>
    </source>
</evidence>
<dbReference type="Gene3D" id="3.30.450.90">
    <property type="match status" value="1"/>
</dbReference>
<keyword evidence="6" id="KW-1185">Reference proteome</keyword>
<dbReference type="FunFam" id="3.30.300.160:FF:000002">
    <property type="entry name" value="Type II secretion system protein E"/>
    <property type="match status" value="1"/>
</dbReference>
<evidence type="ECO:0000256" key="3">
    <source>
        <dbReference type="ARBA" id="ARBA00022840"/>
    </source>
</evidence>
<sequence length="546" mass="61236">MTGGKRLEDFLSEKGYITTAELKKIKKIQLSNGKRLSEVIADEDLISEGKLAEILAIATGIPQVSLSRLYISQNVIDLVPEDIARKHTILPIEKDGNSLVIAVSDPYNIFAVDDVKFASGCDIRIVIASKTEIQKAIDTYYKSYSNFKIKETAHTKKELKDAEKVPVVKLVDTIIYQAVKKNASDIHIEPQEKNVRIRYRVDGELVSVMFFDKILLQSVIARIKIMAKLDITKKRIPQDGSFNLEIDDNLIDIRVSTIPTTKGEKAVLRILNRDKFLRNIDQLGFSDRQKEQIYRMLSFPYGMILVCGPTGCGKTTTLYSMINYLNKPNQNIVTLEDPVEYALSGINQIQINPKSGITFATGLRAILRQDPNIIMVGEIRDKETADIAVRAALTGHLVFSTLHTNNALGAITRLLDMGVESYLLASCLVGVISQRLVRKICPICKEKFKASKYEASYLDINDNKEHYIFKGKECEACNFTGYKGRTVVGEIFEVSSPYRELISKRATLKEIESLLYANGYDSMESSAASLVKNGITTLEEMMRVVF</sequence>
<accession>A0A0U9HPQ1</accession>
<dbReference type="Gene3D" id="3.30.300.160">
    <property type="entry name" value="Type II secretion system, protein E, N-terminal domain"/>
    <property type="match status" value="1"/>
</dbReference>
<dbReference type="FunFam" id="3.40.50.300:FF:000398">
    <property type="entry name" value="Type IV pilus assembly ATPase PilB"/>
    <property type="match status" value="1"/>
</dbReference>
<dbReference type="EMBL" id="DF977003">
    <property type="protein sequence ID" value="GAQ26111.1"/>
    <property type="molecule type" value="Genomic_DNA"/>
</dbReference>
<dbReference type="GO" id="GO:0005886">
    <property type="term" value="C:plasma membrane"/>
    <property type="evidence" value="ECO:0007669"/>
    <property type="project" value="TreeGrafter"/>
</dbReference>
<dbReference type="CDD" id="cd01129">
    <property type="entry name" value="PulE-GspE-like"/>
    <property type="match status" value="1"/>
</dbReference>
<evidence type="ECO:0000256" key="1">
    <source>
        <dbReference type="ARBA" id="ARBA00006611"/>
    </source>
</evidence>
<gene>
    <name evidence="5" type="ORF">TSYNT_9370</name>
</gene>
<dbReference type="SUPFAM" id="SSF160246">
    <property type="entry name" value="EspE N-terminal domain-like"/>
    <property type="match status" value="1"/>
</dbReference>
<dbReference type="Proteomes" id="UP000062160">
    <property type="component" value="Unassembled WGS sequence"/>
</dbReference>
<reference evidence="5" key="1">
    <citation type="journal article" date="2016" name="Genome Announc.">
        <title>Draft Genome Sequence of the Syntrophic Lactate-Degrading Bacterium Tepidanaerobacter syntrophicus JLT.</title>
        <authorList>
            <person name="Matsuura N."/>
            <person name="Ohashi A."/>
            <person name="Tourlousse D.M."/>
            <person name="Sekiguchi Y."/>
        </authorList>
    </citation>
    <scope>NUCLEOTIDE SEQUENCE [LARGE SCALE GENOMIC DNA]</scope>
    <source>
        <strain evidence="5">JL</strain>
    </source>
</reference>
<evidence type="ECO:0000259" key="4">
    <source>
        <dbReference type="SMART" id="SM00382"/>
    </source>
</evidence>
<feature type="domain" description="AAA+ ATPase" evidence="4">
    <location>
        <begin position="300"/>
        <end position="421"/>
    </location>
</feature>
<dbReference type="AlphaFoldDB" id="A0A0U9HPQ1"/>
<protein>
    <submittedName>
        <fullName evidence="5">Type IV pilus assembly protein PilB</fullName>
    </submittedName>
</protein>
<keyword evidence="3" id="KW-0067">ATP-binding</keyword>
<dbReference type="InterPro" id="IPR003593">
    <property type="entry name" value="AAA+_ATPase"/>
</dbReference>